<dbReference type="EMBL" id="JBHMAF010000166">
    <property type="protein sequence ID" value="MFB9760672.1"/>
    <property type="molecule type" value="Genomic_DNA"/>
</dbReference>
<name>A0ABV5WJU9_9BACI</name>
<dbReference type="RefSeq" id="WP_342046191.1">
    <property type="nucleotide sequence ID" value="NZ_JBHMAF010000166.1"/>
</dbReference>
<accession>A0ABV5WJU9</accession>
<comment type="caution">
    <text evidence="1">The sequence shown here is derived from an EMBL/GenBank/DDBJ whole genome shotgun (WGS) entry which is preliminary data.</text>
</comment>
<dbReference type="Pfam" id="PF08863">
    <property type="entry name" value="YolD"/>
    <property type="match status" value="1"/>
</dbReference>
<evidence type="ECO:0000313" key="1">
    <source>
        <dbReference type="EMBL" id="MFB9760672.1"/>
    </source>
</evidence>
<gene>
    <name evidence="1" type="ORF">ACFFMS_20515</name>
</gene>
<evidence type="ECO:0000313" key="2">
    <source>
        <dbReference type="Proteomes" id="UP001589609"/>
    </source>
</evidence>
<protein>
    <submittedName>
        <fullName evidence="1">YolD-like family protein</fullName>
    </submittedName>
</protein>
<proteinExistence type="predicted"/>
<reference evidence="1 2" key="1">
    <citation type="submission" date="2024-09" db="EMBL/GenBank/DDBJ databases">
        <authorList>
            <person name="Sun Q."/>
            <person name="Mori K."/>
        </authorList>
    </citation>
    <scope>NUCLEOTIDE SEQUENCE [LARGE SCALE GENOMIC DNA]</scope>
    <source>
        <strain evidence="1 2">JCM 11201</strain>
    </source>
</reference>
<keyword evidence="2" id="KW-1185">Reference proteome</keyword>
<organism evidence="1 2">
    <name type="scientific">Ectobacillus funiculus</name>
    <dbReference type="NCBI Taxonomy" id="137993"/>
    <lineage>
        <taxon>Bacteria</taxon>
        <taxon>Bacillati</taxon>
        <taxon>Bacillota</taxon>
        <taxon>Bacilli</taxon>
        <taxon>Bacillales</taxon>
        <taxon>Bacillaceae</taxon>
        <taxon>Ectobacillus</taxon>
    </lineage>
</organism>
<dbReference type="Proteomes" id="UP001589609">
    <property type="component" value="Unassembled WGS sequence"/>
</dbReference>
<dbReference type="InterPro" id="IPR014962">
    <property type="entry name" value="YolD"/>
</dbReference>
<sequence>MILKELTKGRLVTINYYKDGLFRTCKGHIYGLDLRHQTLSLKGENQQICSIRLSGIREIH</sequence>